<reference evidence="2" key="2">
    <citation type="submission" date="2015-01" db="EMBL/GenBank/DDBJ databases">
        <title>Evolutionary Origins and Diversification of the Mycorrhizal Mutualists.</title>
        <authorList>
            <consortium name="DOE Joint Genome Institute"/>
            <consortium name="Mycorrhizal Genomics Consortium"/>
            <person name="Kohler A."/>
            <person name="Kuo A."/>
            <person name="Nagy L.G."/>
            <person name="Floudas D."/>
            <person name="Copeland A."/>
            <person name="Barry K.W."/>
            <person name="Cichocki N."/>
            <person name="Veneault-Fourrey C."/>
            <person name="LaButti K."/>
            <person name="Lindquist E.A."/>
            <person name="Lipzen A."/>
            <person name="Lundell T."/>
            <person name="Morin E."/>
            <person name="Murat C."/>
            <person name="Riley R."/>
            <person name="Ohm R."/>
            <person name="Sun H."/>
            <person name="Tunlid A."/>
            <person name="Henrissat B."/>
            <person name="Grigoriev I.V."/>
            <person name="Hibbett D.S."/>
            <person name="Martin F."/>
        </authorList>
    </citation>
    <scope>NUCLEOTIDE SEQUENCE [LARGE SCALE GENOMIC DNA]</scope>
    <source>
        <strain evidence="2">F 1598</strain>
    </source>
</reference>
<evidence type="ECO:0000313" key="2">
    <source>
        <dbReference type="Proteomes" id="UP000054166"/>
    </source>
</evidence>
<protein>
    <submittedName>
        <fullName evidence="1">Uncharacterized protein</fullName>
    </submittedName>
</protein>
<name>A0A0C3FA51_PILCF</name>
<dbReference type="Proteomes" id="UP000054166">
    <property type="component" value="Unassembled WGS sequence"/>
</dbReference>
<gene>
    <name evidence="1" type="ORF">PILCRDRAFT_636853</name>
</gene>
<evidence type="ECO:0000313" key="1">
    <source>
        <dbReference type="EMBL" id="KIM76779.1"/>
    </source>
</evidence>
<dbReference type="HOGENOM" id="CLU_2400472_0_0_1"/>
<keyword evidence="2" id="KW-1185">Reference proteome</keyword>
<organism evidence="1 2">
    <name type="scientific">Piloderma croceum (strain F 1598)</name>
    <dbReference type="NCBI Taxonomy" id="765440"/>
    <lineage>
        <taxon>Eukaryota</taxon>
        <taxon>Fungi</taxon>
        <taxon>Dikarya</taxon>
        <taxon>Basidiomycota</taxon>
        <taxon>Agaricomycotina</taxon>
        <taxon>Agaricomycetes</taxon>
        <taxon>Agaricomycetidae</taxon>
        <taxon>Atheliales</taxon>
        <taxon>Atheliaceae</taxon>
        <taxon>Piloderma</taxon>
    </lineage>
</organism>
<dbReference type="InParanoid" id="A0A0C3FA51"/>
<dbReference type="OrthoDB" id="3042248at2759"/>
<dbReference type="EMBL" id="KN833031">
    <property type="protein sequence ID" value="KIM76779.1"/>
    <property type="molecule type" value="Genomic_DNA"/>
</dbReference>
<sequence>MPQLETALDSALLMARVLQACSEVPVLNFLKPAASLAIVICETAKNVTGNVEAAKQLSERTANILDLVVDHLRQIPLTEVTADLERDAVKLYE</sequence>
<dbReference type="AlphaFoldDB" id="A0A0C3FA51"/>
<accession>A0A0C3FA51</accession>
<proteinExistence type="predicted"/>
<reference evidence="1 2" key="1">
    <citation type="submission" date="2014-04" db="EMBL/GenBank/DDBJ databases">
        <authorList>
            <consortium name="DOE Joint Genome Institute"/>
            <person name="Kuo A."/>
            <person name="Tarkka M."/>
            <person name="Buscot F."/>
            <person name="Kohler A."/>
            <person name="Nagy L.G."/>
            <person name="Floudas D."/>
            <person name="Copeland A."/>
            <person name="Barry K.W."/>
            <person name="Cichocki N."/>
            <person name="Veneault-Fourrey C."/>
            <person name="LaButti K."/>
            <person name="Lindquist E.A."/>
            <person name="Lipzen A."/>
            <person name="Lundell T."/>
            <person name="Morin E."/>
            <person name="Murat C."/>
            <person name="Sun H."/>
            <person name="Tunlid A."/>
            <person name="Henrissat B."/>
            <person name="Grigoriev I.V."/>
            <person name="Hibbett D.S."/>
            <person name="Martin F."/>
            <person name="Nordberg H.P."/>
            <person name="Cantor M.N."/>
            <person name="Hua S.X."/>
        </authorList>
    </citation>
    <scope>NUCLEOTIDE SEQUENCE [LARGE SCALE GENOMIC DNA]</scope>
    <source>
        <strain evidence="1 2">F 1598</strain>
    </source>
</reference>